<sequence>MAAMMTGLLLLLLAGVTVGRVLDLQKRIYGGDTCAATERLYHVELIPNDGGPTSMCGGSLINEDWILTAGHCVEEGIVTKVIAVLGVHPDGKGEAVNINIKEIERYKDVKGTHDIALLKLPKDAAKGFKTVNLPDCKKPLKKGDKVQIAGHGPTARPKNENFPKTLQCADTTVIDRVVPVCTLYAGFYRDPANIFFLNNANVDTRPGDSGGGVMFSNMIYGVQVLGHDEACTGATYVMDVCKYKTFIEEFTSRHFP</sequence>
<dbReference type="SUPFAM" id="SSF50494">
    <property type="entry name" value="Trypsin-like serine proteases"/>
    <property type="match status" value="1"/>
</dbReference>
<proteinExistence type="predicted"/>
<dbReference type="InterPro" id="IPR043504">
    <property type="entry name" value="Peptidase_S1_PA_chymotrypsin"/>
</dbReference>
<evidence type="ECO:0000313" key="4">
    <source>
        <dbReference type="Proteomes" id="UP000515161"/>
    </source>
</evidence>
<protein>
    <submittedName>
        <fullName evidence="5">Cationic trypsin-like</fullName>
    </submittedName>
</protein>
<dbReference type="AlphaFoldDB" id="A0A6P8SVF1"/>
<reference evidence="5" key="1">
    <citation type="submission" date="2025-08" db="UniProtKB">
        <authorList>
            <consortium name="RefSeq"/>
        </authorList>
    </citation>
    <scope>IDENTIFICATION</scope>
</reference>
<keyword evidence="1" id="KW-1015">Disulfide bond</keyword>
<accession>A0A6P8SVF1</accession>
<dbReference type="InterPro" id="IPR001254">
    <property type="entry name" value="Trypsin_dom"/>
</dbReference>
<evidence type="ECO:0000256" key="1">
    <source>
        <dbReference type="ARBA" id="ARBA00023157"/>
    </source>
</evidence>
<dbReference type="PROSITE" id="PS00134">
    <property type="entry name" value="TRYPSIN_HIS"/>
    <property type="match status" value="1"/>
</dbReference>
<dbReference type="InterPro" id="IPR001314">
    <property type="entry name" value="Peptidase_S1A"/>
</dbReference>
<organism evidence="4 5">
    <name type="scientific">Gymnodraco acuticeps</name>
    <name type="common">Antarctic dragonfish</name>
    <dbReference type="NCBI Taxonomy" id="8218"/>
    <lineage>
        <taxon>Eukaryota</taxon>
        <taxon>Metazoa</taxon>
        <taxon>Chordata</taxon>
        <taxon>Craniata</taxon>
        <taxon>Vertebrata</taxon>
        <taxon>Euteleostomi</taxon>
        <taxon>Actinopterygii</taxon>
        <taxon>Neopterygii</taxon>
        <taxon>Teleostei</taxon>
        <taxon>Neoteleostei</taxon>
        <taxon>Acanthomorphata</taxon>
        <taxon>Eupercaria</taxon>
        <taxon>Perciformes</taxon>
        <taxon>Notothenioidei</taxon>
        <taxon>Bathydraconidae</taxon>
        <taxon>Gymnodraco</taxon>
    </lineage>
</organism>
<dbReference type="Proteomes" id="UP000515161">
    <property type="component" value="Unplaced"/>
</dbReference>
<name>A0A6P8SVF1_GYMAC</name>
<dbReference type="OrthoDB" id="5565075at2759"/>
<dbReference type="RefSeq" id="XP_034054471.1">
    <property type="nucleotide sequence ID" value="XM_034198580.1"/>
</dbReference>
<dbReference type="Pfam" id="PF00089">
    <property type="entry name" value="Trypsin"/>
    <property type="match status" value="1"/>
</dbReference>
<dbReference type="InterPro" id="IPR009003">
    <property type="entry name" value="Peptidase_S1_PA"/>
</dbReference>
<evidence type="ECO:0000313" key="5">
    <source>
        <dbReference type="RefSeq" id="XP_034054471.1"/>
    </source>
</evidence>
<dbReference type="PANTHER" id="PTHR24271:SF96">
    <property type="entry name" value="GRANZYME A-RELATED"/>
    <property type="match status" value="1"/>
</dbReference>
<dbReference type="InParanoid" id="A0A6P8SVF1"/>
<dbReference type="GO" id="GO:0006508">
    <property type="term" value="P:proteolysis"/>
    <property type="evidence" value="ECO:0007669"/>
    <property type="project" value="InterPro"/>
</dbReference>
<keyword evidence="2" id="KW-0732">Signal</keyword>
<feature type="chain" id="PRO_5028204783" evidence="2">
    <location>
        <begin position="20"/>
        <end position="256"/>
    </location>
</feature>
<dbReference type="PRINTS" id="PR00722">
    <property type="entry name" value="CHYMOTRYPSIN"/>
</dbReference>
<keyword evidence="4" id="KW-1185">Reference proteome</keyword>
<dbReference type="InterPro" id="IPR018114">
    <property type="entry name" value="TRYPSIN_HIS"/>
</dbReference>
<dbReference type="KEGG" id="gacu:117534395"/>
<feature type="domain" description="Peptidase S1" evidence="3">
    <location>
        <begin position="28"/>
        <end position="252"/>
    </location>
</feature>
<dbReference type="Gene3D" id="2.40.10.10">
    <property type="entry name" value="Trypsin-like serine proteases"/>
    <property type="match status" value="1"/>
</dbReference>
<dbReference type="SMART" id="SM00020">
    <property type="entry name" value="Tryp_SPc"/>
    <property type="match status" value="1"/>
</dbReference>
<dbReference type="GO" id="GO:0004252">
    <property type="term" value="F:serine-type endopeptidase activity"/>
    <property type="evidence" value="ECO:0007669"/>
    <property type="project" value="InterPro"/>
</dbReference>
<evidence type="ECO:0000256" key="2">
    <source>
        <dbReference type="SAM" id="SignalP"/>
    </source>
</evidence>
<dbReference type="PROSITE" id="PS50240">
    <property type="entry name" value="TRYPSIN_DOM"/>
    <property type="match status" value="1"/>
</dbReference>
<dbReference type="PANTHER" id="PTHR24271">
    <property type="entry name" value="KALLIKREIN-RELATED"/>
    <property type="match status" value="1"/>
</dbReference>
<evidence type="ECO:0000259" key="3">
    <source>
        <dbReference type="PROSITE" id="PS50240"/>
    </source>
</evidence>
<feature type="signal peptide" evidence="2">
    <location>
        <begin position="1"/>
        <end position="19"/>
    </location>
</feature>
<gene>
    <name evidence="5" type="primary">LOC117534395</name>
</gene>
<dbReference type="GeneID" id="117534395"/>